<dbReference type="InterPro" id="IPR037163">
    <property type="entry name" value="Spermidine_synt_N_sf"/>
</dbReference>
<evidence type="ECO:0000256" key="12">
    <source>
        <dbReference type="HAMAP-Rule" id="MF_00464"/>
    </source>
</evidence>
<dbReference type="AlphaFoldDB" id="A0A1F6G753"/>
<comment type="caution">
    <text evidence="15">The sequence shown here is derived from an EMBL/GenBank/DDBJ whole genome shotgun (WGS) entry which is preliminary data.</text>
</comment>
<evidence type="ECO:0000256" key="1">
    <source>
        <dbReference type="ARBA" id="ARBA00007867"/>
    </source>
</evidence>
<dbReference type="GO" id="GO:0004766">
    <property type="term" value="F:spermidine synthase activity"/>
    <property type="evidence" value="ECO:0007669"/>
    <property type="project" value="UniProtKB-UniRule"/>
</dbReference>
<dbReference type="UniPathway" id="UPA00331">
    <property type="reaction ID" value="UER00451"/>
</dbReference>
<dbReference type="UniPathway" id="UPA00248">
    <property type="reaction ID" value="UER00314"/>
</dbReference>
<keyword evidence="12" id="KW-0949">S-adenosyl-L-methionine</keyword>
<comment type="catalytic activity">
    <reaction evidence="12">
        <text>S-adenosyl-L-methionine + H(+) = S-adenosyl 3-(methylsulfanyl)propylamine + CO2</text>
        <dbReference type="Rhea" id="RHEA:15981"/>
        <dbReference type="ChEBI" id="CHEBI:15378"/>
        <dbReference type="ChEBI" id="CHEBI:16526"/>
        <dbReference type="ChEBI" id="CHEBI:57443"/>
        <dbReference type="ChEBI" id="CHEBI:59789"/>
        <dbReference type="EC" id="4.1.1.50"/>
    </reaction>
</comment>
<dbReference type="Proteomes" id="UP000176867">
    <property type="component" value="Unassembled WGS sequence"/>
</dbReference>
<feature type="modified residue" description="Pyruvic acid (Ser); by autocatalysis" evidence="12">
    <location>
        <position position="67"/>
    </location>
</feature>
<keyword evidence="6 12" id="KW-0620">Polyamine biosynthesis</keyword>
<feature type="active site" description="Proton acceptor" evidence="11 13">
    <location>
        <position position="274"/>
    </location>
</feature>
<evidence type="ECO:0000256" key="4">
    <source>
        <dbReference type="ARBA" id="ARBA00022813"/>
    </source>
</evidence>
<comment type="function">
    <text evidence="11">Catalyzes the irreversible transfer of a propylamine group from the amino donor S-adenosylmethioninamine (decarboxy-AdoMet) to putrescine (1,4-diaminobutane) to yield spermidine.</text>
</comment>
<keyword evidence="8 12" id="KW-0456">Lyase</keyword>
<evidence type="ECO:0000256" key="3">
    <source>
        <dbReference type="ARBA" id="ARBA00022793"/>
    </source>
</evidence>
<dbReference type="Pfam" id="PF02675">
    <property type="entry name" value="AdoMet_dc"/>
    <property type="match status" value="1"/>
</dbReference>
<dbReference type="HAMAP" id="MF_00464">
    <property type="entry name" value="AdoMetDC_1"/>
    <property type="match status" value="1"/>
</dbReference>
<feature type="binding site" evidence="11">
    <location>
        <position position="223"/>
    </location>
    <ligand>
        <name>S-methyl-5'-thioadenosine</name>
        <dbReference type="ChEBI" id="CHEBI:17509"/>
    </ligand>
</feature>
<keyword evidence="7 12" id="KW-0865">Zymogen</keyword>
<keyword evidence="4 12" id="KW-0068">Autocatalytic cleavage</keyword>
<comment type="subunit">
    <text evidence="11">Homodimer or homotetramer.</text>
</comment>
<dbReference type="Gene3D" id="3.60.90.10">
    <property type="entry name" value="S-adenosylmethionine decarboxylase"/>
    <property type="match status" value="1"/>
</dbReference>
<keyword evidence="2 11" id="KW-0808">Transferase</keyword>
<evidence type="ECO:0000256" key="2">
    <source>
        <dbReference type="ARBA" id="ARBA00022679"/>
    </source>
</evidence>
<accession>A0A1F6G753</accession>
<comment type="PTM">
    <text evidence="12">Is synthesized initially as an inactive proenzyme. Formation of the active enzyme involves a self-maturation process in which the active site pyruvoyl group is generated from an internal serine residue via an autocatalytic post-translational modification. Two non-identical subunits are generated from the proenzyme in this reaction, and the pyruvate is formed at the N-terminus of the alpha chain, which is derived from the carboxyl end of the proenzyme. The post-translation cleavage follows an unusual pathway, termed non-hydrolytic serinolysis, in which the side chain hydroxyl group of the serine supplies its oxygen atom to form the C-terminus of the beta chain, while the remainder of the serine residue undergoes an oxidative deamination to produce ammonia and the pyruvoyl group blocking the N-terminus of the alpha chain.</text>
</comment>
<feature type="active site" description="Proton acceptor; for processing activity" evidence="12">
    <location>
        <position position="72"/>
    </location>
</feature>
<dbReference type="InterPro" id="IPR016067">
    <property type="entry name" value="S-AdoMet_deCO2ase_core"/>
</dbReference>
<keyword evidence="5 12" id="KW-0745">Spermidine biosynthesis</keyword>
<comment type="subunit">
    <text evidence="12">Heterotetramer of two alpha and two beta chains arranged as a dimer of alpha/beta heterodimers.</text>
</comment>
<keyword evidence="9 12" id="KW-0704">Schiff base</keyword>
<dbReference type="InterPro" id="IPR001045">
    <property type="entry name" value="Spermi_synthase"/>
</dbReference>
<dbReference type="EMBL" id="MFMU01000003">
    <property type="protein sequence ID" value="OGG93942.1"/>
    <property type="molecule type" value="Genomic_DNA"/>
</dbReference>
<comment type="cofactor">
    <cofactor evidence="12">
        <name>pyruvate</name>
        <dbReference type="ChEBI" id="CHEBI:15361"/>
    </cofactor>
    <text evidence="12">Binds 1 pyruvoyl group covalently per subunit.</text>
</comment>
<dbReference type="STRING" id="1798533.A2609_02225"/>
<dbReference type="InterPro" id="IPR017716">
    <property type="entry name" value="S-AdoMet_deCOase_pro-enz"/>
</dbReference>
<organism evidence="15 16">
    <name type="scientific">Candidatus Kaiserbacteria bacterium RIFOXYD1_FULL_47_14</name>
    <dbReference type="NCBI Taxonomy" id="1798533"/>
    <lineage>
        <taxon>Bacteria</taxon>
        <taxon>Candidatus Kaiseribacteriota</taxon>
    </lineage>
</organism>
<dbReference type="SUPFAM" id="SSF56276">
    <property type="entry name" value="S-adenosylmethionine decarboxylase"/>
    <property type="match status" value="1"/>
</dbReference>
<evidence type="ECO:0000256" key="10">
    <source>
        <dbReference type="ARBA" id="ARBA00023317"/>
    </source>
</evidence>
<dbReference type="InterPro" id="IPR030374">
    <property type="entry name" value="PABS"/>
</dbReference>
<evidence type="ECO:0000256" key="7">
    <source>
        <dbReference type="ARBA" id="ARBA00023145"/>
    </source>
</evidence>
<evidence type="ECO:0000313" key="15">
    <source>
        <dbReference type="EMBL" id="OGG93942.1"/>
    </source>
</evidence>
<dbReference type="InterPro" id="IPR029063">
    <property type="entry name" value="SAM-dependent_MTases_sf"/>
</dbReference>
<dbReference type="CDD" id="cd02440">
    <property type="entry name" value="AdoMet_MTases"/>
    <property type="match status" value="1"/>
</dbReference>
<feature type="active site" description="Proton donor; for catalytic activity" evidence="12">
    <location>
        <position position="87"/>
    </location>
</feature>
<evidence type="ECO:0000259" key="14">
    <source>
        <dbReference type="PROSITE" id="PS51006"/>
    </source>
</evidence>
<dbReference type="HAMAP" id="MF_00198">
    <property type="entry name" value="Spermidine_synth"/>
    <property type="match status" value="1"/>
</dbReference>
<dbReference type="GO" id="GO:0004014">
    <property type="term" value="F:adenosylmethionine decarboxylase activity"/>
    <property type="evidence" value="ECO:0007669"/>
    <property type="project" value="UniProtKB-UniRule"/>
</dbReference>
<dbReference type="GO" id="GO:0005829">
    <property type="term" value="C:cytosol"/>
    <property type="evidence" value="ECO:0007669"/>
    <property type="project" value="TreeGrafter"/>
</dbReference>
<evidence type="ECO:0000256" key="6">
    <source>
        <dbReference type="ARBA" id="ARBA00023115"/>
    </source>
</evidence>
<feature type="chain" id="PRO_5023409540" description="S-adenosylmethionine decarboxylase beta chain" evidence="12">
    <location>
        <begin position="1"/>
        <end position="66"/>
    </location>
</feature>
<dbReference type="Gene3D" id="2.30.140.10">
    <property type="entry name" value="Spermidine synthase, tetramerisation domain"/>
    <property type="match status" value="1"/>
</dbReference>
<reference evidence="15 16" key="1">
    <citation type="journal article" date="2016" name="Nat. Commun.">
        <title>Thousands of microbial genomes shed light on interconnected biogeochemical processes in an aquifer system.</title>
        <authorList>
            <person name="Anantharaman K."/>
            <person name="Brown C.T."/>
            <person name="Hug L.A."/>
            <person name="Sharon I."/>
            <person name="Castelle C.J."/>
            <person name="Probst A.J."/>
            <person name="Thomas B.C."/>
            <person name="Singh A."/>
            <person name="Wilkins M.J."/>
            <person name="Karaoz U."/>
            <person name="Brodie E.L."/>
            <person name="Williams K.H."/>
            <person name="Hubbard S.S."/>
            <person name="Banfield J.F."/>
        </authorList>
    </citation>
    <scope>NUCLEOTIDE SEQUENCE [LARGE SCALE GENOMIC DNA]</scope>
</reference>
<dbReference type="NCBIfam" id="TIGR03330">
    <property type="entry name" value="SAM_DCase_Bsu"/>
    <property type="match status" value="1"/>
</dbReference>
<feature type="domain" description="PABS" evidence="14">
    <location>
        <begin position="127"/>
        <end position="362"/>
    </location>
</feature>
<dbReference type="InterPro" id="IPR003826">
    <property type="entry name" value="AdoMetDC_fam_prok"/>
</dbReference>
<sequence>MSHLRKTKGLHILIDLSGCDPHQINSKKFWNDTLIGAAQAASMEILHTHFHEFKPQGITGFLLLSTSHISIHSWPEYNYVACDVFSCSDDENTLKAADFLVKAVESTKKQIQKIKRGYNILEYLESPIYRTGETSRTRVIKKLAEIHSAFQDIVVADLKKFGKSLVIDGLVQTSEFDHERYDKAILAPLKPTDRNIIILGGGDGYVAEMALKINPDLKITIIDLDAEVVFFAKKYLNQKVFSHPNVTLNIGDAMNYLKMYANKNGEKVDGIISDLTDNPMGSRGAKNKMGEFYEEIFRLSKEILKPNGWISAQAGAAAVIPKYIDAAKIIENKFKKIFGNFNRNDVLVPSFGEKNSFIWASN</sequence>
<comment type="pathway">
    <text evidence="11">Amine and polyamine biosynthesis; spermidine biosynthesis; spermidine from putrescine: step 1/1.</text>
</comment>
<feature type="binding site" evidence="11">
    <location>
        <position position="151"/>
    </location>
    <ligand>
        <name>S-methyl-5'-thioadenosine</name>
        <dbReference type="ChEBI" id="CHEBI:17509"/>
    </ligand>
</feature>
<comment type="catalytic activity">
    <reaction evidence="11">
        <text>S-adenosyl 3-(methylsulfanyl)propylamine + putrescine = S-methyl-5'-thioadenosine + spermidine + H(+)</text>
        <dbReference type="Rhea" id="RHEA:12721"/>
        <dbReference type="ChEBI" id="CHEBI:15378"/>
        <dbReference type="ChEBI" id="CHEBI:17509"/>
        <dbReference type="ChEBI" id="CHEBI:57443"/>
        <dbReference type="ChEBI" id="CHEBI:57834"/>
        <dbReference type="ChEBI" id="CHEBI:326268"/>
        <dbReference type="EC" id="2.5.1.16"/>
    </reaction>
</comment>
<dbReference type="PANTHER" id="PTHR33866">
    <property type="entry name" value="S-ADENOSYLMETHIONINE DECARBOXYLASE PROENZYME"/>
    <property type="match status" value="1"/>
</dbReference>
<name>A0A1F6G753_9BACT</name>
<comment type="pathway">
    <text evidence="12">Amine and polyamine biosynthesis; S-adenosylmethioninamine biosynthesis; S-adenosylmethioninamine from S-adenosyl-L-methionine: step 1/1.</text>
</comment>
<feature type="binding site" evidence="11">
    <location>
        <position position="203"/>
    </location>
    <ligand>
        <name>spermidine</name>
        <dbReference type="ChEBI" id="CHEBI:57834"/>
    </ligand>
</feature>
<evidence type="ECO:0000313" key="16">
    <source>
        <dbReference type="Proteomes" id="UP000176867"/>
    </source>
</evidence>
<dbReference type="Pfam" id="PF01564">
    <property type="entry name" value="Spermine_synth"/>
    <property type="match status" value="1"/>
</dbReference>
<evidence type="ECO:0000256" key="8">
    <source>
        <dbReference type="ARBA" id="ARBA00023239"/>
    </source>
</evidence>
<dbReference type="EC" id="4.1.1.50" evidence="12"/>
<dbReference type="SUPFAM" id="SSF53335">
    <property type="entry name" value="S-adenosyl-L-methionine-dependent methyltransferases"/>
    <property type="match status" value="1"/>
</dbReference>
<proteinExistence type="inferred from homology"/>
<keyword evidence="10 12" id="KW-0670">Pyruvate</keyword>
<dbReference type="Pfam" id="PF17284">
    <property type="entry name" value="Spermine_synt_N"/>
    <property type="match status" value="1"/>
</dbReference>
<dbReference type="GO" id="GO:0008295">
    <property type="term" value="P:spermidine biosynthetic process"/>
    <property type="evidence" value="ECO:0007669"/>
    <property type="project" value="UniProtKB-UniRule"/>
</dbReference>
<dbReference type="PROSITE" id="PS51006">
    <property type="entry name" value="PABS_2"/>
    <property type="match status" value="1"/>
</dbReference>
<feature type="active site" description="Schiff-base intermediate with substrate; via pyruvic acid" evidence="12">
    <location>
        <position position="67"/>
    </location>
</feature>
<evidence type="ECO:0000256" key="5">
    <source>
        <dbReference type="ARBA" id="ARBA00023066"/>
    </source>
</evidence>
<dbReference type="PANTHER" id="PTHR33866:SF2">
    <property type="entry name" value="S-ADENOSYLMETHIONINE DECARBOXYLASE PROENZYME"/>
    <property type="match status" value="1"/>
</dbReference>
<evidence type="ECO:0000256" key="13">
    <source>
        <dbReference type="PROSITE-ProRule" id="PRU00354"/>
    </source>
</evidence>
<comment type="similarity">
    <text evidence="1 11">Belongs to the spermidine/spermine synthase family.</text>
</comment>
<protein>
    <recommendedName>
        <fullName evidence="12">S-adenosylmethionine decarboxylase proenzyme</fullName>
        <shortName evidence="12">AdoMetDC</shortName>
        <shortName evidence="12">SAMDC</shortName>
        <ecNumber evidence="12">4.1.1.50</ecNumber>
    </recommendedName>
    <component>
        <recommendedName>
            <fullName evidence="12">S-adenosylmethionine decarboxylase beta chain</fullName>
        </recommendedName>
    </component>
    <component>
        <recommendedName>
            <fullName evidence="12">S-adenosylmethionine decarboxylase alpha chain</fullName>
        </recommendedName>
    </component>
</protein>
<feature type="binding site" evidence="11">
    <location>
        <begin position="252"/>
        <end position="253"/>
    </location>
    <ligand>
        <name>S-methyl-5'-thioadenosine</name>
        <dbReference type="ChEBI" id="CHEBI:17509"/>
    </ligand>
</feature>
<dbReference type="Gene3D" id="3.40.50.150">
    <property type="entry name" value="Vaccinia Virus protein VP39"/>
    <property type="match status" value="1"/>
</dbReference>
<evidence type="ECO:0000256" key="11">
    <source>
        <dbReference type="HAMAP-Rule" id="MF_00198"/>
    </source>
</evidence>
<feature type="chain" id="PRO_5023409539" description="S-adenosylmethionine decarboxylase alpha chain" evidence="12">
    <location>
        <begin position="67"/>
        <end position="362"/>
    </location>
</feature>
<keyword evidence="3 12" id="KW-0210">Decarboxylase</keyword>
<evidence type="ECO:0000256" key="9">
    <source>
        <dbReference type="ARBA" id="ARBA00023270"/>
    </source>
</evidence>
<gene>
    <name evidence="11" type="primary">speE</name>
    <name evidence="12" type="synonym">speH</name>
    <name evidence="15" type="ORF">A2609_02225</name>
</gene>
<comment type="function">
    <text evidence="12">Catalyzes the decarboxylation of S-adenosylmethionine to S-adenosylmethioninamine (dcAdoMet), the propylamine donor required for the synthesis of the polyamines spermine and spermidine from the diamine putrescine.</text>
</comment>
<comment type="similarity">
    <text evidence="12">Belongs to the prokaryotic AdoMetDC family. Type 1 subfamily.</text>
</comment>
<comment type="caution">
    <text evidence="12">Lacks conserved residue(s) required for the propagation of feature annotation.</text>
</comment>
<dbReference type="InterPro" id="IPR035246">
    <property type="entry name" value="Spermidine_synt_N"/>
</dbReference>